<comment type="caution">
    <text evidence="2">The sequence shown here is derived from an EMBL/GenBank/DDBJ whole genome shotgun (WGS) entry which is preliminary data.</text>
</comment>
<dbReference type="AlphaFoldDB" id="A0AAP0J2Q1"/>
<proteinExistence type="predicted"/>
<gene>
    <name evidence="2" type="ORF">Scep_015180</name>
</gene>
<organism evidence="2 3">
    <name type="scientific">Stephania cephalantha</name>
    <dbReference type="NCBI Taxonomy" id="152367"/>
    <lineage>
        <taxon>Eukaryota</taxon>
        <taxon>Viridiplantae</taxon>
        <taxon>Streptophyta</taxon>
        <taxon>Embryophyta</taxon>
        <taxon>Tracheophyta</taxon>
        <taxon>Spermatophyta</taxon>
        <taxon>Magnoliopsida</taxon>
        <taxon>Ranunculales</taxon>
        <taxon>Menispermaceae</taxon>
        <taxon>Menispermoideae</taxon>
        <taxon>Cissampelideae</taxon>
        <taxon>Stephania</taxon>
    </lineage>
</organism>
<evidence type="ECO:0000313" key="2">
    <source>
        <dbReference type="EMBL" id="KAK9126334.1"/>
    </source>
</evidence>
<name>A0AAP0J2Q1_9MAGN</name>
<feature type="compositionally biased region" description="Basic residues" evidence="1">
    <location>
        <begin position="183"/>
        <end position="204"/>
    </location>
</feature>
<reference evidence="2 3" key="1">
    <citation type="submission" date="2024-01" db="EMBL/GenBank/DDBJ databases">
        <title>Genome assemblies of Stephania.</title>
        <authorList>
            <person name="Yang L."/>
        </authorList>
    </citation>
    <scope>NUCLEOTIDE SEQUENCE [LARGE SCALE GENOMIC DNA]</scope>
    <source>
        <strain evidence="2">JXDWG</strain>
        <tissue evidence="2">Leaf</tissue>
    </source>
</reference>
<keyword evidence="3" id="KW-1185">Reference proteome</keyword>
<feature type="region of interest" description="Disordered" evidence="1">
    <location>
        <begin position="107"/>
        <end position="204"/>
    </location>
</feature>
<dbReference type="Proteomes" id="UP001419268">
    <property type="component" value="Unassembled WGS sequence"/>
</dbReference>
<accession>A0AAP0J2Q1</accession>
<evidence type="ECO:0000256" key="1">
    <source>
        <dbReference type="SAM" id="MobiDB-lite"/>
    </source>
</evidence>
<sequence length="204" mass="22511">MVSSGGSGVGVQRRQRRVWCPVAAAADLVWVCSGGSGGSDLVCNNGSVGADVQRRSRCVGDDEQRLQGGSGRRGWSEVAVQRWTDPARAARVRRASKTATQWLTRLRAATGDQQDATSVDSSDFGESPTRTTNSSSGPDLSDGGGGAMRDDDNERKRVGGRARDMRRRNGARCVRWTEMQYRRLPRRRSRRYRKTKRKDPRLGL</sequence>
<evidence type="ECO:0000313" key="3">
    <source>
        <dbReference type="Proteomes" id="UP001419268"/>
    </source>
</evidence>
<feature type="compositionally biased region" description="Basic and acidic residues" evidence="1">
    <location>
        <begin position="148"/>
        <end position="163"/>
    </location>
</feature>
<feature type="compositionally biased region" description="Polar residues" evidence="1">
    <location>
        <begin position="111"/>
        <end position="121"/>
    </location>
</feature>
<dbReference type="EMBL" id="JBBNAG010000006">
    <property type="protein sequence ID" value="KAK9126334.1"/>
    <property type="molecule type" value="Genomic_DNA"/>
</dbReference>
<protein>
    <submittedName>
        <fullName evidence="2">Uncharacterized protein</fullName>
    </submittedName>
</protein>